<evidence type="ECO:0000313" key="1">
    <source>
        <dbReference type="EMBL" id="EBR8436032.1"/>
    </source>
</evidence>
<sequence length="127" mass="14019">MPYDYSRLKNRGTALIKKYGYSLSLVRPAKSGIDPATGDRLSDAEQQIFSVNGIDQQYRQSEIDSTLIQTGDKKILLTAETAPEQGDYLTDGLSRWNIITITPVKPANDVLLYSLQVRLGGQNGVRG</sequence>
<accession>A0A5U8JDT0</accession>
<dbReference type="EMBL" id="AAGTPA010000041">
    <property type="protein sequence ID" value="EBR8436032.1"/>
    <property type="molecule type" value="Genomic_DNA"/>
</dbReference>
<proteinExistence type="predicted"/>
<reference evidence="1" key="1">
    <citation type="submission" date="2018-06" db="EMBL/GenBank/DDBJ databases">
        <authorList>
            <person name="Ashton P.M."/>
            <person name="Dallman T."/>
            <person name="Nair S."/>
            <person name="De Pinna E."/>
            <person name="Peters T."/>
            <person name="Grant K."/>
        </authorList>
    </citation>
    <scope>NUCLEOTIDE SEQUENCE [LARGE SCALE GENOMIC DNA]</scope>
    <source>
        <strain evidence="1">449454</strain>
    </source>
</reference>
<comment type="caution">
    <text evidence="1">The sequence shown here is derived from an EMBL/GenBank/DDBJ whole genome shotgun (WGS) entry which is preliminary data.</text>
</comment>
<evidence type="ECO:0008006" key="2">
    <source>
        <dbReference type="Google" id="ProtNLM"/>
    </source>
</evidence>
<gene>
    <name evidence="1" type="ORF">DOI44_24125</name>
</gene>
<name>A0A5U8JDT0_SALET</name>
<protein>
    <recommendedName>
        <fullName evidence="2">Phage protein</fullName>
    </recommendedName>
</protein>
<organism evidence="1">
    <name type="scientific">Salmonella enterica subsp. enterica serovar Panama</name>
    <dbReference type="NCBI Taxonomy" id="29472"/>
    <lineage>
        <taxon>Bacteria</taxon>
        <taxon>Pseudomonadati</taxon>
        <taxon>Pseudomonadota</taxon>
        <taxon>Gammaproteobacteria</taxon>
        <taxon>Enterobacterales</taxon>
        <taxon>Enterobacteriaceae</taxon>
        <taxon>Salmonella</taxon>
    </lineage>
</organism>
<dbReference type="AlphaFoldDB" id="A0A5U8JDT0"/>
<dbReference type="Proteomes" id="UP000839597">
    <property type="component" value="Unassembled WGS sequence"/>
</dbReference>